<evidence type="ECO:0000313" key="2">
    <source>
        <dbReference type="Proteomes" id="UP000462435"/>
    </source>
</evidence>
<protein>
    <recommendedName>
        <fullName evidence="3">Transglycosylase SLT domain-containing protein</fullName>
    </recommendedName>
</protein>
<gene>
    <name evidence="1" type="ORF">GAK35_02394</name>
</gene>
<name>A0A7V8FWA8_9BURK</name>
<dbReference type="InterPro" id="IPR023346">
    <property type="entry name" value="Lysozyme-like_dom_sf"/>
</dbReference>
<dbReference type="SUPFAM" id="SSF53955">
    <property type="entry name" value="Lysozyme-like"/>
    <property type="match status" value="1"/>
</dbReference>
<proteinExistence type="predicted"/>
<dbReference type="Proteomes" id="UP000462435">
    <property type="component" value="Unassembled WGS sequence"/>
</dbReference>
<reference evidence="2" key="1">
    <citation type="journal article" date="2020" name="MBio">
        <title>Horizontal gene transfer to a defensive symbiont with a reduced genome amongst a multipartite beetle microbiome.</title>
        <authorList>
            <person name="Waterworth S.C."/>
            <person name="Florez L.V."/>
            <person name="Rees E.R."/>
            <person name="Hertweck C."/>
            <person name="Kaltenpoth M."/>
            <person name="Kwan J.C."/>
        </authorList>
    </citation>
    <scope>NUCLEOTIDE SEQUENCE [LARGE SCALE GENOMIC DNA]</scope>
</reference>
<dbReference type="AlphaFoldDB" id="A0A7V8FWA8"/>
<comment type="caution">
    <text evidence="1">The sequence shown here is derived from an EMBL/GenBank/DDBJ whole genome shotgun (WGS) entry which is preliminary data.</text>
</comment>
<evidence type="ECO:0000313" key="1">
    <source>
        <dbReference type="EMBL" id="KAF1043074.1"/>
    </source>
</evidence>
<accession>A0A7V8FWA8</accession>
<sequence>MDAALILPRLALVYLPVLLQAQQQIWPDAPMPSFLAAQVEQESCISLSHPKCWNPQAELKTDREYGFGFGQITRATRPDGSVRFDKFSELKAAYPSLASWTWADRFNPSMQLTALVEMDNGIYRRIDAATDRDRLAMTLSAYNGGEGGLVQDIWQCKLKSGCDPRRWFGHVELTSNKSRVKWKGYGKSAFEINREYPRNVLDLRRAKYVPFME</sequence>
<organism evidence="1 2">
    <name type="scientific">Herbaspirillum frisingense</name>
    <dbReference type="NCBI Taxonomy" id="92645"/>
    <lineage>
        <taxon>Bacteria</taxon>
        <taxon>Pseudomonadati</taxon>
        <taxon>Pseudomonadota</taxon>
        <taxon>Betaproteobacteria</taxon>
        <taxon>Burkholderiales</taxon>
        <taxon>Oxalobacteraceae</taxon>
        <taxon>Herbaspirillum</taxon>
    </lineage>
</organism>
<dbReference type="EMBL" id="WNDX01000067">
    <property type="protein sequence ID" value="KAF1043074.1"/>
    <property type="molecule type" value="Genomic_DNA"/>
</dbReference>
<evidence type="ECO:0008006" key="3">
    <source>
        <dbReference type="Google" id="ProtNLM"/>
    </source>
</evidence>
<dbReference type="Gene3D" id="1.10.530.10">
    <property type="match status" value="1"/>
</dbReference>